<evidence type="ECO:0000313" key="10">
    <source>
        <dbReference type="Proteomes" id="UP000665944"/>
    </source>
</evidence>
<dbReference type="AlphaFoldDB" id="A0A3S7GUD3"/>
<dbReference type="EMBL" id="CP014567">
    <property type="protein sequence ID" value="AVI05908.1"/>
    <property type="molecule type" value="Genomic_DNA"/>
</dbReference>
<dbReference type="FunFam" id="3.40.50.1980:FF:000035">
    <property type="entry name" value="Iron ABC transporter substrate-binding protein"/>
    <property type="match status" value="1"/>
</dbReference>
<evidence type="ECO:0000256" key="4">
    <source>
        <dbReference type="SAM" id="SignalP"/>
    </source>
</evidence>
<evidence type="ECO:0000256" key="2">
    <source>
        <dbReference type="ARBA" id="ARBA00022729"/>
    </source>
</evidence>
<feature type="chain" id="PRO_5044600613" evidence="4">
    <location>
        <begin position="22"/>
        <end position="306"/>
    </location>
</feature>
<dbReference type="Proteomes" id="UP000665944">
    <property type="component" value="Unassembled WGS sequence"/>
</dbReference>
<dbReference type="InterPro" id="IPR002491">
    <property type="entry name" value="ABC_transptr_periplasmic_BD"/>
</dbReference>
<dbReference type="EMBL" id="JAGHKT020000004">
    <property type="protein sequence ID" value="MCM5671981.1"/>
    <property type="molecule type" value="Genomic_DNA"/>
</dbReference>
<dbReference type="NCBIfam" id="NF038402">
    <property type="entry name" value="TroA_like"/>
    <property type="match status" value="1"/>
</dbReference>
<dbReference type="PANTHER" id="PTHR30535">
    <property type="entry name" value="VITAMIN B12-BINDING PROTEIN"/>
    <property type="match status" value="1"/>
</dbReference>
<sequence>MNNKKLWIILFTLVLVLAACGQNQSSEKGHHSTHSTEQKTTDHNNNTHTYHRIISLIPSNTEILYRLGLGKNIIGVSTVDDYPKNVKKGKQQFNAMNLNKEALLKAKPDLILAHESQKSSAKKTLDSLADSGVKVVYVKDAQSLNQVYDSFEQVGKVTHREKEAKQLVKETKDNVQKVIESIPAHHKKQSVFIEVSSKPEIYTAGKETFFNDMIEKLDTKNVFSNVSGWKEVDKESIIRKNPDILISTEGISKEEYYEVIKERDGFSEVNAVKNERVETVNGDEISRPGPRIDEGMKELRDAIYKR</sequence>
<reference evidence="8 9" key="2">
    <citation type="submission" date="2019-09" db="EMBL/GenBank/DDBJ databases">
        <title>FDA dAtabase for Regulatory Grade micrObial Sequences (FDA-ARGOS): Supporting development and validation of Infectious Disease Dx tests.</title>
        <authorList>
            <person name="Sciortino C."/>
            <person name="Tallon L."/>
            <person name="Sadzewicz L."/>
            <person name="Vavikolanu K."/>
            <person name="Mehta A."/>
            <person name="Aluvathingal J."/>
            <person name="Nadendla S."/>
            <person name="Nandy P."/>
            <person name="Geyer C."/>
            <person name="Yan Y."/>
            <person name="Sichtig H."/>
        </authorList>
    </citation>
    <scope>NUCLEOTIDE SEQUENCE [LARGE SCALE GENOMIC DNA]</scope>
    <source>
        <strain evidence="8 9">FDAARGOS_661</strain>
    </source>
</reference>
<accession>A0A3S7GUD3</accession>
<evidence type="ECO:0000259" key="5">
    <source>
        <dbReference type="PROSITE" id="PS50983"/>
    </source>
</evidence>
<feature type="region of interest" description="Disordered" evidence="3">
    <location>
        <begin position="25"/>
        <end position="46"/>
    </location>
</feature>
<dbReference type="EMBL" id="CP054550">
    <property type="protein sequence ID" value="QKQ29071.1"/>
    <property type="molecule type" value="Genomic_DNA"/>
</dbReference>
<dbReference type="Proteomes" id="UP000509636">
    <property type="component" value="Chromosome"/>
</dbReference>
<reference evidence="6" key="1">
    <citation type="submission" date="2016-02" db="EMBL/GenBank/DDBJ databases">
        <title>Genomic sequence of a clinical Staphylococcus hominis isolate.</title>
        <authorList>
            <person name="McClure J.M."/>
            <person name="Zhang K."/>
        </authorList>
    </citation>
    <scope>NUCLEOTIDE SEQUENCE</scope>
    <source>
        <strain evidence="6">C34847</strain>
    </source>
</reference>
<dbReference type="PROSITE" id="PS51257">
    <property type="entry name" value="PROKAR_LIPOPROTEIN"/>
    <property type="match status" value="1"/>
</dbReference>
<dbReference type="SUPFAM" id="SSF53807">
    <property type="entry name" value="Helical backbone' metal receptor"/>
    <property type="match status" value="1"/>
</dbReference>
<feature type="compositionally biased region" description="Basic and acidic residues" evidence="3">
    <location>
        <begin position="27"/>
        <end position="42"/>
    </location>
</feature>
<dbReference type="Gene3D" id="3.40.50.1980">
    <property type="entry name" value="Nitrogenase molybdenum iron protein domain"/>
    <property type="match status" value="2"/>
</dbReference>
<feature type="domain" description="Fe/B12 periplasmic-binding" evidence="5">
    <location>
        <begin position="52"/>
        <end position="306"/>
    </location>
</feature>
<dbReference type="GO" id="GO:0071281">
    <property type="term" value="P:cellular response to iron ion"/>
    <property type="evidence" value="ECO:0007669"/>
    <property type="project" value="TreeGrafter"/>
</dbReference>
<evidence type="ECO:0000256" key="3">
    <source>
        <dbReference type="SAM" id="MobiDB-lite"/>
    </source>
</evidence>
<evidence type="ECO:0000313" key="9">
    <source>
        <dbReference type="Proteomes" id="UP000509636"/>
    </source>
</evidence>
<feature type="signal peptide" evidence="4">
    <location>
        <begin position="1"/>
        <end position="21"/>
    </location>
</feature>
<dbReference type="PROSITE" id="PS50983">
    <property type="entry name" value="FE_B12_PBP"/>
    <property type="match status" value="1"/>
</dbReference>
<proteinExistence type="inferred from homology"/>
<protein>
    <submittedName>
        <fullName evidence="6 7">ABC transporter substrate-binding protein</fullName>
    </submittedName>
</protein>
<dbReference type="InterPro" id="IPR050902">
    <property type="entry name" value="ABC_Transporter_SBP"/>
</dbReference>
<dbReference type="CDD" id="cd01143">
    <property type="entry name" value="YvrC"/>
    <property type="match status" value="1"/>
</dbReference>
<dbReference type="PANTHER" id="PTHR30535:SF34">
    <property type="entry name" value="MOLYBDATE-BINDING PROTEIN MOLA"/>
    <property type="match status" value="1"/>
</dbReference>
<evidence type="ECO:0000313" key="8">
    <source>
        <dbReference type="EMBL" id="QKQ29071.1"/>
    </source>
</evidence>
<name>A0A3S7GUD3_STAHO</name>
<dbReference type="RefSeq" id="WP_017176036.1">
    <property type="nucleotide sequence ID" value="NZ_CP014107.1"/>
</dbReference>
<dbReference type="Pfam" id="PF01497">
    <property type="entry name" value="Peripla_BP_2"/>
    <property type="match status" value="1"/>
</dbReference>
<keyword evidence="10" id="KW-1185">Reference proteome</keyword>
<evidence type="ECO:0000313" key="7">
    <source>
        <dbReference type="EMBL" id="MCM5671981.1"/>
    </source>
</evidence>
<dbReference type="InterPro" id="IPR054828">
    <property type="entry name" value="Vit_B12_bind_prot"/>
</dbReference>
<evidence type="ECO:0000313" key="6">
    <source>
        <dbReference type="EMBL" id="AVI05908.1"/>
    </source>
</evidence>
<keyword evidence="2 4" id="KW-0732">Signal</keyword>
<comment type="similarity">
    <text evidence="1">Belongs to the bacterial solute-binding protein 8 family.</text>
</comment>
<reference evidence="7 10" key="3">
    <citation type="submission" date="2022-06" db="EMBL/GenBank/DDBJ databases">
        <title>Staphylococcus hominis ShoR14 genome sequence.</title>
        <authorList>
            <person name="Yeo C.C."/>
            <person name="Chew C.H."/>
            <person name="Che Hamzah A.M."/>
            <person name="Al-Trad E.I."/>
        </authorList>
    </citation>
    <scope>NUCLEOTIDE SEQUENCE [LARGE SCALE GENOMIC DNA]</scope>
    <source>
        <strain evidence="7 10">ShoR14</strain>
    </source>
</reference>
<gene>
    <name evidence="6" type="ORF">AZE34_03685</name>
    <name evidence="8" type="ORF">FOB69_07010</name>
    <name evidence="7" type="ORF">J7T32_004255</name>
</gene>
<organism evidence="6">
    <name type="scientific">Staphylococcus hominis</name>
    <dbReference type="NCBI Taxonomy" id="1290"/>
    <lineage>
        <taxon>Bacteria</taxon>
        <taxon>Bacillati</taxon>
        <taxon>Bacillota</taxon>
        <taxon>Bacilli</taxon>
        <taxon>Bacillales</taxon>
        <taxon>Staphylococcaceae</taxon>
        <taxon>Staphylococcus</taxon>
    </lineage>
</organism>
<evidence type="ECO:0000256" key="1">
    <source>
        <dbReference type="ARBA" id="ARBA00008814"/>
    </source>
</evidence>